<dbReference type="InterPro" id="IPR001509">
    <property type="entry name" value="Epimerase_deHydtase"/>
</dbReference>
<evidence type="ECO:0000256" key="1">
    <source>
        <dbReference type="ARBA" id="ARBA00007637"/>
    </source>
</evidence>
<comment type="caution">
    <text evidence="3">The sequence shown here is derived from an EMBL/GenBank/DDBJ whole genome shotgun (WGS) entry which is preliminary data.</text>
</comment>
<accession>A0A6N9NL39</accession>
<dbReference type="Gene3D" id="3.90.25.10">
    <property type="entry name" value="UDP-galactose 4-epimerase, domain 1"/>
    <property type="match status" value="1"/>
</dbReference>
<feature type="domain" description="NAD-dependent epimerase/dehydratase" evidence="2">
    <location>
        <begin position="16"/>
        <end position="256"/>
    </location>
</feature>
<dbReference type="CDD" id="cd05256">
    <property type="entry name" value="UDP_AE_SDR_e"/>
    <property type="match status" value="1"/>
</dbReference>
<gene>
    <name evidence="3" type="ORF">GQN54_10610</name>
</gene>
<sequence>MYDTPYHAIDLTSRTVLVTGAAGFIGSHIAEYLLKYGAKVVAFDSLVTGLQSNIDLFLNHPNYTFVKGELTNLYDCERAMVGVDVICHQAALGSVPRSLKYPKATHESNVTGFLNILEAAKTHSIKRVVYASSSSVYGDSKGLPKVESSIGQPLSPYAVSKYSDELYANVYNSAYEMELIGLRYFNVFGPRQNPEGEYAAVIPLFMKSLLANQSPYINGDGEQTRDFTFVENAVQANIKALFTTNPAAFGEAYNVAFGARVSLNHLVDQLKVLTNTNVNAIHREPRQGDIKDSLADISKAKELIGYQPLFNIDVGLKITLKWFEENQEILGL</sequence>
<evidence type="ECO:0000259" key="2">
    <source>
        <dbReference type="Pfam" id="PF01370"/>
    </source>
</evidence>
<name>A0A6N9NL39_9FLAO</name>
<evidence type="ECO:0000313" key="4">
    <source>
        <dbReference type="Proteomes" id="UP000470771"/>
    </source>
</evidence>
<keyword evidence="4" id="KW-1185">Reference proteome</keyword>
<dbReference type="AlphaFoldDB" id="A0A6N9NL39"/>
<dbReference type="RefSeq" id="WP_160633526.1">
    <property type="nucleotide sequence ID" value="NZ_WWNE01000008.1"/>
</dbReference>
<dbReference type="Gene3D" id="3.40.50.720">
    <property type="entry name" value="NAD(P)-binding Rossmann-like Domain"/>
    <property type="match status" value="1"/>
</dbReference>
<dbReference type="Proteomes" id="UP000470771">
    <property type="component" value="Unassembled WGS sequence"/>
</dbReference>
<organism evidence="3 4">
    <name type="scientific">Acidiluteibacter ferrifornacis</name>
    <dbReference type="NCBI Taxonomy" id="2692424"/>
    <lineage>
        <taxon>Bacteria</taxon>
        <taxon>Pseudomonadati</taxon>
        <taxon>Bacteroidota</taxon>
        <taxon>Flavobacteriia</taxon>
        <taxon>Flavobacteriales</taxon>
        <taxon>Cryomorphaceae</taxon>
        <taxon>Acidiluteibacter</taxon>
    </lineage>
</organism>
<dbReference type="EMBL" id="WWNE01000008">
    <property type="protein sequence ID" value="NBG66569.1"/>
    <property type="molecule type" value="Genomic_DNA"/>
</dbReference>
<reference evidence="3 4" key="1">
    <citation type="submission" date="2019-12" db="EMBL/GenBank/DDBJ databases">
        <authorList>
            <person name="Zhao J."/>
        </authorList>
    </citation>
    <scope>NUCLEOTIDE SEQUENCE [LARGE SCALE GENOMIC DNA]</scope>
    <source>
        <strain evidence="3 4">S-15</strain>
    </source>
</reference>
<dbReference type="PRINTS" id="PR01713">
    <property type="entry name" value="NUCEPIMERASE"/>
</dbReference>
<evidence type="ECO:0000313" key="3">
    <source>
        <dbReference type="EMBL" id="NBG66569.1"/>
    </source>
</evidence>
<dbReference type="SUPFAM" id="SSF51735">
    <property type="entry name" value="NAD(P)-binding Rossmann-fold domains"/>
    <property type="match status" value="1"/>
</dbReference>
<dbReference type="PANTHER" id="PTHR43000">
    <property type="entry name" value="DTDP-D-GLUCOSE 4,6-DEHYDRATASE-RELATED"/>
    <property type="match status" value="1"/>
</dbReference>
<proteinExistence type="inferred from homology"/>
<comment type="similarity">
    <text evidence="1">Belongs to the NAD(P)-dependent epimerase/dehydratase family.</text>
</comment>
<protein>
    <submittedName>
        <fullName evidence="3">SDR family NAD(P)-dependent oxidoreductase</fullName>
    </submittedName>
</protein>
<dbReference type="InterPro" id="IPR036291">
    <property type="entry name" value="NAD(P)-bd_dom_sf"/>
</dbReference>
<dbReference type="Pfam" id="PF01370">
    <property type="entry name" value="Epimerase"/>
    <property type="match status" value="1"/>
</dbReference>